<dbReference type="SUPFAM" id="SSF52833">
    <property type="entry name" value="Thioredoxin-like"/>
    <property type="match status" value="1"/>
</dbReference>
<dbReference type="PANTHER" id="PTHR43640">
    <property type="entry name" value="OS07G0260300 PROTEIN"/>
    <property type="match status" value="1"/>
</dbReference>
<keyword evidence="1" id="KW-0732">Signal</keyword>
<dbReference type="EMBL" id="SJSL01000001">
    <property type="protein sequence ID" value="TCD02754.1"/>
    <property type="molecule type" value="Genomic_DNA"/>
</dbReference>
<protein>
    <submittedName>
        <fullName evidence="3">Redoxin domain-containing protein</fullName>
    </submittedName>
</protein>
<reference evidence="3 4" key="1">
    <citation type="submission" date="2019-02" db="EMBL/GenBank/DDBJ databases">
        <title>Pedobacter sp. RP-1-14 sp. nov., isolated from Arctic soil.</title>
        <authorList>
            <person name="Dahal R.H."/>
        </authorList>
    </citation>
    <scope>NUCLEOTIDE SEQUENCE [LARGE SCALE GENOMIC DNA]</scope>
    <source>
        <strain evidence="3 4">RP-1-14</strain>
    </source>
</reference>
<comment type="caution">
    <text evidence="3">The sequence shown here is derived from an EMBL/GenBank/DDBJ whole genome shotgun (WGS) entry which is preliminary data.</text>
</comment>
<feature type="domain" description="Alkyl hydroperoxide reductase subunit C/ Thiol specific antioxidant" evidence="2">
    <location>
        <begin position="29"/>
        <end position="140"/>
    </location>
</feature>
<gene>
    <name evidence="3" type="ORF">EZ437_01825</name>
</gene>
<dbReference type="Pfam" id="PF00578">
    <property type="entry name" value="AhpC-TSA"/>
    <property type="match status" value="1"/>
</dbReference>
<dbReference type="InterPro" id="IPR047262">
    <property type="entry name" value="PRX-like1"/>
</dbReference>
<dbReference type="RefSeq" id="WP_131592669.1">
    <property type="nucleotide sequence ID" value="NZ_SJSL01000001.1"/>
</dbReference>
<dbReference type="GO" id="GO:0016491">
    <property type="term" value="F:oxidoreductase activity"/>
    <property type="evidence" value="ECO:0007669"/>
    <property type="project" value="InterPro"/>
</dbReference>
<dbReference type="InterPro" id="IPR036249">
    <property type="entry name" value="Thioredoxin-like_sf"/>
</dbReference>
<dbReference type="InterPro" id="IPR000866">
    <property type="entry name" value="AhpC/TSA"/>
</dbReference>
<dbReference type="GO" id="GO:0016209">
    <property type="term" value="F:antioxidant activity"/>
    <property type="evidence" value="ECO:0007669"/>
    <property type="project" value="InterPro"/>
</dbReference>
<organism evidence="3 4">
    <name type="scientific">Pedobacter psychroterrae</name>
    <dbReference type="NCBI Taxonomy" id="2530453"/>
    <lineage>
        <taxon>Bacteria</taxon>
        <taxon>Pseudomonadati</taxon>
        <taxon>Bacteroidota</taxon>
        <taxon>Sphingobacteriia</taxon>
        <taxon>Sphingobacteriales</taxon>
        <taxon>Sphingobacteriaceae</taxon>
        <taxon>Pedobacter</taxon>
    </lineage>
</organism>
<dbReference type="Proteomes" id="UP000293347">
    <property type="component" value="Unassembled WGS sequence"/>
</dbReference>
<feature type="signal peptide" evidence="1">
    <location>
        <begin position="1"/>
        <end position="20"/>
    </location>
</feature>
<evidence type="ECO:0000313" key="3">
    <source>
        <dbReference type="EMBL" id="TCD02754.1"/>
    </source>
</evidence>
<keyword evidence="4" id="KW-1185">Reference proteome</keyword>
<dbReference type="PANTHER" id="PTHR43640:SF1">
    <property type="entry name" value="THIOREDOXIN-DEPENDENT PEROXIREDOXIN"/>
    <property type="match status" value="1"/>
</dbReference>
<proteinExistence type="predicted"/>
<sequence length="191" mass="21206">MGKSFQLICLILCLSLGAHAQGSGISWKKISQISLKDLSGKTVQINGQKPTVFIMFSPECPLCRNYVPVLTDLQKSHPEIAFYAVFPGKAYAVDELKRFHKDYKPGFTLLLDQDKKLSRHLGATTTPESIFINELGIVVYRGLIDNWPSSLGQKRKVITDKYLASAILQSGLNRPVITKQTKPVGCLINDL</sequence>
<evidence type="ECO:0000259" key="2">
    <source>
        <dbReference type="Pfam" id="PF00578"/>
    </source>
</evidence>
<evidence type="ECO:0000256" key="1">
    <source>
        <dbReference type="SAM" id="SignalP"/>
    </source>
</evidence>
<accession>A0A4R0NUQ4</accession>
<evidence type="ECO:0000313" key="4">
    <source>
        <dbReference type="Proteomes" id="UP000293347"/>
    </source>
</evidence>
<dbReference type="AlphaFoldDB" id="A0A4R0NUQ4"/>
<name>A0A4R0NUQ4_9SPHI</name>
<feature type="chain" id="PRO_5020361657" evidence="1">
    <location>
        <begin position="21"/>
        <end position="191"/>
    </location>
</feature>
<dbReference type="Gene3D" id="3.40.30.10">
    <property type="entry name" value="Glutaredoxin"/>
    <property type="match status" value="1"/>
</dbReference>
<dbReference type="OrthoDB" id="669323at2"/>